<accession>A0ABT3FJF6</accession>
<evidence type="ECO:0000313" key="2">
    <source>
        <dbReference type="EMBL" id="MCW1883692.1"/>
    </source>
</evidence>
<keyword evidence="3" id="KW-1185">Reference proteome</keyword>
<keyword evidence="1" id="KW-1133">Transmembrane helix</keyword>
<feature type="transmembrane region" description="Helical" evidence="1">
    <location>
        <begin position="7"/>
        <end position="30"/>
    </location>
</feature>
<protein>
    <submittedName>
        <fullName evidence="2">DUF2905 domain-containing protein</fullName>
    </submittedName>
</protein>
<comment type="caution">
    <text evidence="2">The sequence shown here is derived from an EMBL/GenBank/DDBJ whole genome shotgun (WGS) entry which is preliminary data.</text>
</comment>
<organism evidence="2 3">
    <name type="scientific">Luteolibacter flavescens</name>
    <dbReference type="NCBI Taxonomy" id="1859460"/>
    <lineage>
        <taxon>Bacteria</taxon>
        <taxon>Pseudomonadati</taxon>
        <taxon>Verrucomicrobiota</taxon>
        <taxon>Verrucomicrobiia</taxon>
        <taxon>Verrucomicrobiales</taxon>
        <taxon>Verrucomicrobiaceae</taxon>
        <taxon>Luteolibacter</taxon>
    </lineage>
</organism>
<dbReference type="Proteomes" id="UP001207930">
    <property type="component" value="Unassembled WGS sequence"/>
</dbReference>
<dbReference type="RefSeq" id="WP_264499651.1">
    <property type="nucleotide sequence ID" value="NZ_JAPDDS010000001.1"/>
</dbReference>
<evidence type="ECO:0000256" key="1">
    <source>
        <dbReference type="SAM" id="Phobius"/>
    </source>
</evidence>
<dbReference type="PANTHER" id="PTHR36443:SF1">
    <property type="entry name" value="BSR5223 PROTEIN"/>
    <property type="match status" value="1"/>
</dbReference>
<dbReference type="PANTHER" id="PTHR36443">
    <property type="entry name" value="BSR5223 PROTEIN"/>
    <property type="match status" value="1"/>
</dbReference>
<keyword evidence="1" id="KW-0472">Membrane</keyword>
<feature type="transmembrane region" description="Helical" evidence="1">
    <location>
        <begin position="50"/>
        <end position="71"/>
    </location>
</feature>
<gene>
    <name evidence="2" type="ORF">OKA04_03065</name>
</gene>
<dbReference type="EMBL" id="JAPDDS010000001">
    <property type="protein sequence ID" value="MCW1883692.1"/>
    <property type="molecule type" value="Genomic_DNA"/>
</dbReference>
<reference evidence="2 3" key="1">
    <citation type="submission" date="2022-10" db="EMBL/GenBank/DDBJ databases">
        <title>Luteolibacter flavescens strain MCCC 1K03193, whole genome shotgun sequencing project.</title>
        <authorList>
            <person name="Zhao G."/>
            <person name="Shen L."/>
        </authorList>
    </citation>
    <scope>NUCLEOTIDE SEQUENCE [LARGE SCALE GENOMIC DNA]</scope>
    <source>
        <strain evidence="2 3">MCCC 1K03193</strain>
    </source>
</reference>
<keyword evidence="1" id="KW-0812">Transmembrane</keyword>
<evidence type="ECO:0000313" key="3">
    <source>
        <dbReference type="Proteomes" id="UP001207930"/>
    </source>
</evidence>
<name>A0ABT3FJF6_9BACT</name>
<dbReference type="InterPro" id="IPR021320">
    <property type="entry name" value="DUF2905"/>
</dbReference>
<sequence length="76" mass="8125">MENVGRMLVIAGLGLAVIGAVLWFAGGKGWLSWLGRLPGDIRMEGERGGFYFPVVTCLLVSVVLSGVLALVRKFFG</sequence>
<dbReference type="Pfam" id="PF11146">
    <property type="entry name" value="DUF2905"/>
    <property type="match status" value="1"/>
</dbReference>
<proteinExistence type="predicted"/>